<dbReference type="OrthoDB" id="8964853at2759"/>
<dbReference type="Proteomes" id="UP001150904">
    <property type="component" value="Unassembled WGS sequence"/>
</dbReference>
<dbReference type="GeneID" id="83182832"/>
<dbReference type="InterPro" id="IPR011598">
    <property type="entry name" value="bHLH_dom"/>
</dbReference>
<feature type="domain" description="BHLH" evidence="3">
    <location>
        <begin position="24"/>
        <end position="76"/>
    </location>
</feature>
<name>A0A9W9JIR8_9EURO</name>
<dbReference type="InterPro" id="IPR036638">
    <property type="entry name" value="HLH_DNA-bd_sf"/>
</dbReference>
<protein>
    <recommendedName>
        <fullName evidence="3">BHLH domain-containing protein</fullName>
    </recommendedName>
</protein>
<gene>
    <name evidence="4" type="ORF">N7498_008469</name>
</gene>
<feature type="coiled-coil region" evidence="1">
    <location>
        <begin position="73"/>
        <end position="107"/>
    </location>
</feature>
<evidence type="ECO:0000256" key="1">
    <source>
        <dbReference type="SAM" id="Coils"/>
    </source>
</evidence>
<dbReference type="PROSITE" id="PS50888">
    <property type="entry name" value="BHLH"/>
    <property type="match status" value="1"/>
</dbReference>
<dbReference type="RefSeq" id="XP_058305519.1">
    <property type="nucleotide sequence ID" value="XM_058455531.1"/>
</dbReference>
<proteinExistence type="predicted"/>
<evidence type="ECO:0000256" key="2">
    <source>
        <dbReference type="SAM" id="MobiDB-lite"/>
    </source>
</evidence>
<keyword evidence="1" id="KW-0175">Coiled coil</keyword>
<dbReference type="Pfam" id="PF00010">
    <property type="entry name" value="HLH"/>
    <property type="match status" value="1"/>
</dbReference>
<evidence type="ECO:0000259" key="3">
    <source>
        <dbReference type="PROSITE" id="PS50888"/>
    </source>
</evidence>
<reference evidence="4" key="1">
    <citation type="submission" date="2022-12" db="EMBL/GenBank/DDBJ databases">
        <authorList>
            <person name="Petersen C."/>
        </authorList>
    </citation>
    <scope>NUCLEOTIDE SEQUENCE</scope>
    <source>
        <strain evidence="4">IBT 15544</strain>
    </source>
</reference>
<dbReference type="EMBL" id="JAPQKR010000015">
    <property type="protein sequence ID" value="KAJ5195031.1"/>
    <property type="molecule type" value="Genomic_DNA"/>
</dbReference>
<reference evidence="4" key="2">
    <citation type="journal article" date="2023" name="IMA Fungus">
        <title>Comparative genomic study of the Penicillium genus elucidates a diverse pangenome and 15 lateral gene transfer events.</title>
        <authorList>
            <person name="Petersen C."/>
            <person name="Sorensen T."/>
            <person name="Nielsen M.R."/>
            <person name="Sondergaard T.E."/>
            <person name="Sorensen J.L."/>
            <person name="Fitzpatrick D.A."/>
            <person name="Frisvad J.C."/>
            <person name="Nielsen K.L."/>
        </authorList>
    </citation>
    <scope>NUCLEOTIDE SEQUENCE</scope>
    <source>
        <strain evidence="4">IBT 15544</strain>
    </source>
</reference>
<accession>A0A9W9JIR8</accession>
<keyword evidence="5" id="KW-1185">Reference proteome</keyword>
<evidence type="ECO:0000313" key="4">
    <source>
        <dbReference type="EMBL" id="KAJ5195031.1"/>
    </source>
</evidence>
<comment type="caution">
    <text evidence="4">The sequence shown here is derived from an EMBL/GenBank/DDBJ whole genome shotgun (WGS) entry which is preliminary data.</text>
</comment>
<dbReference type="GO" id="GO:0046983">
    <property type="term" value="F:protein dimerization activity"/>
    <property type="evidence" value="ECO:0007669"/>
    <property type="project" value="InterPro"/>
</dbReference>
<organism evidence="4 5">
    <name type="scientific">Penicillium cinerascens</name>
    <dbReference type="NCBI Taxonomy" id="70096"/>
    <lineage>
        <taxon>Eukaryota</taxon>
        <taxon>Fungi</taxon>
        <taxon>Dikarya</taxon>
        <taxon>Ascomycota</taxon>
        <taxon>Pezizomycotina</taxon>
        <taxon>Eurotiomycetes</taxon>
        <taxon>Eurotiomycetidae</taxon>
        <taxon>Eurotiales</taxon>
        <taxon>Aspergillaceae</taxon>
        <taxon>Penicillium</taxon>
    </lineage>
</organism>
<dbReference type="AlphaFoldDB" id="A0A9W9JIR8"/>
<sequence>MDPMMGPSGPQKPKKKRIRNWTAEDRAVHREFEKSRREAFSERLAELTTLLPMLKTEQRPSKHIIVDASIAQHKAQEARIAQATRALQSLMAEREALLREVNSIRAMCQPGACVPLQAQPIDPAVLDMLPGRNELAAGPLRRSDRPLELPLPLSIHETSLMPVSSSAPVPGHMSHRPLSHDNPPVSPHNLTHWAWAAQDKSSQPIDLSPTIAHGGSLLWTQSPGVLTTTTTTTPPKDVDSGYDTNPNHLVDDAAIFWSQHPGSLTNTPPQDGDSPFNINSTRVPGDPSMLWSPNVPVATTKLPNDAIIIPQQVFQSAHSFPNHESLRL</sequence>
<dbReference type="Gene3D" id="4.10.280.10">
    <property type="entry name" value="Helix-loop-helix DNA-binding domain"/>
    <property type="match status" value="1"/>
</dbReference>
<evidence type="ECO:0000313" key="5">
    <source>
        <dbReference type="Proteomes" id="UP001150904"/>
    </source>
</evidence>
<dbReference type="CDD" id="cd00083">
    <property type="entry name" value="bHLH_SF"/>
    <property type="match status" value="1"/>
</dbReference>
<feature type="region of interest" description="Disordered" evidence="2">
    <location>
        <begin position="1"/>
        <end position="22"/>
    </location>
</feature>
<dbReference type="SUPFAM" id="SSF47459">
    <property type="entry name" value="HLH, helix-loop-helix DNA-binding domain"/>
    <property type="match status" value="1"/>
</dbReference>